<dbReference type="Proteomes" id="UP000466997">
    <property type="component" value="Chromosome"/>
</dbReference>
<gene>
    <name evidence="2" type="ORF">MNVM_36670</name>
</gene>
<protein>
    <submittedName>
        <fullName evidence="2">Uncharacterized protein</fullName>
    </submittedName>
</protein>
<dbReference type="AlphaFoldDB" id="A0A7I7JRW3"/>
<sequence length="64" mass="6660">MKSKNARHRVTGAGTAVGAFLAVGIASLTTAPQACAEDFDIGAWFADPDMFAAAAEASFQQWVI</sequence>
<evidence type="ECO:0000256" key="1">
    <source>
        <dbReference type="SAM" id="SignalP"/>
    </source>
</evidence>
<accession>A0A7I7JRW3</accession>
<proteinExistence type="predicted"/>
<evidence type="ECO:0000313" key="2">
    <source>
        <dbReference type="EMBL" id="BBX14586.1"/>
    </source>
</evidence>
<keyword evidence="3" id="KW-1185">Reference proteome</keyword>
<dbReference type="RefSeq" id="WP_013829313.1">
    <property type="nucleotide sequence ID" value="NZ_AP022562.1"/>
</dbReference>
<dbReference type="EMBL" id="AP022562">
    <property type="protein sequence ID" value="BBX14586.1"/>
    <property type="molecule type" value="Genomic_DNA"/>
</dbReference>
<evidence type="ECO:0000313" key="3">
    <source>
        <dbReference type="Proteomes" id="UP000466997"/>
    </source>
</evidence>
<organism evidence="2 3">
    <name type="scientific">Mycobacterium novum</name>
    <dbReference type="NCBI Taxonomy" id="2492438"/>
    <lineage>
        <taxon>Bacteria</taxon>
        <taxon>Bacillati</taxon>
        <taxon>Actinomycetota</taxon>
        <taxon>Actinomycetes</taxon>
        <taxon>Mycobacteriales</taxon>
        <taxon>Mycobacteriaceae</taxon>
        <taxon>Mycobacterium</taxon>
    </lineage>
</organism>
<feature type="signal peptide" evidence="1">
    <location>
        <begin position="1"/>
        <end position="36"/>
    </location>
</feature>
<keyword evidence="1" id="KW-0732">Signal</keyword>
<dbReference type="KEGG" id="mnm:MNVM_36670"/>
<name>A0A7I7JRW3_9MYCO</name>
<feature type="chain" id="PRO_5029540014" evidence="1">
    <location>
        <begin position="37"/>
        <end position="64"/>
    </location>
</feature>
<reference evidence="2 3" key="1">
    <citation type="journal article" date="2019" name="Emerg. Microbes Infect.">
        <title>Comprehensive subspecies identification of 175 nontuberculous mycobacteria species based on 7547 genomic profiles.</title>
        <authorList>
            <person name="Matsumoto Y."/>
            <person name="Kinjo T."/>
            <person name="Motooka D."/>
            <person name="Nabeya D."/>
            <person name="Jung N."/>
            <person name="Uechi K."/>
            <person name="Horii T."/>
            <person name="Iida T."/>
            <person name="Fujita J."/>
            <person name="Nakamura S."/>
        </authorList>
    </citation>
    <scope>NUCLEOTIDE SEQUENCE [LARGE SCALE GENOMIC DNA]</scope>
    <source>
        <strain evidence="2 3">JCM 6391</strain>
    </source>
</reference>